<reference evidence="5" key="1">
    <citation type="submission" date="2021-09" db="EMBL/GenBank/DDBJ databases">
        <authorList>
            <consortium name="AG Swart"/>
            <person name="Singh M."/>
            <person name="Singh A."/>
            <person name="Seah K."/>
            <person name="Emmerich C."/>
        </authorList>
    </citation>
    <scope>NUCLEOTIDE SEQUENCE</scope>
    <source>
        <strain evidence="5">ATCC30299</strain>
    </source>
</reference>
<feature type="region of interest" description="Disordered" evidence="3">
    <location>
        <begin position="61"/>
        <end position="99"/>
    </location>
</feature>
<name>A0AAU9K2V7_9CILI</name>
<evidence type="ECO:0000256" key="1">
    <source>
        <dbReference type="ARBA" id="ARBA00004123"/>
    </source>
</evidence>
<comment type="caution">
    <text evidence="5">The sequence shown here is derived from an EMBL/GenBank/DDBJ whole genome shotgun (WGS) entry which is preliminary data.</text>
</comment>
<dbReference type="InterPro" id="IPR010402">
    <property type="entry name" value="CCT_domain"/>
</dbReference>
<dbReference type="EMBL" id="CAJZBQ010000053">
    <property type="protein sequence ID" value="CAG9331283.1"/>
    <property type="molecule type" value="Genomic_DNA"/>
</dbReference>
<accession>A0AAU9K2V7</accession>
<evidence type="ECO:0000313" key="6">
    <source>
        <dbReference type="Proteomes" id="UP001162131"/>
    </source>
</evidence>
<evidence type="ECO:0000256" key="2">
    <source>
        <dbReference type="ARBA" id="ARBA00023242"/>
    </source>
</evidence>
<dbReference type="AlphaFoldDB" id="A0AAU9K2V7"/>
<evidence type="ECO:0000313" key="5">
    <source>
        <dbReference type="EMBL" id="CAG9331283.1"/>
    </source>
</evidence>
<sequence>MDYNENECFDDLDMDAEGRFCDSPMGSPSFPDLLCETDPLFGLELPSDTLKLDMEDVPIFEPESGQSDKASTAVSEGTPENCEKTHTKSSSQEFVNEEKEMQISPIKRIGSLTLEERHMKVQKYLDKRQKRTWCKRINYDCRKRVADKRIRVKGRFVTKEQANLLLKEQNQGNCQKEIENSQPYQATPN</sequence>
<keyword evidence="6" id="KW-1185">Reference proteome</keyword>
<feature type="domain" description="CCT" evidence="4">
    <location>
        <begin position="117"/>
        <end position="159"/>
    </location>
</feature>
<dbReference type="PANTHER" id="PTHR31874">
    <property type="entry name" value="CCT MOTIF FAMILY PROTEIN, EXPRESSED"/>
    <property type="match status" value="1"/>
</dbReference>
<dbReference type="PROSITE" id="PS51017">
    <property type="entry name" value="CCT"/>
    <property type="match status" value="1"/>
</dbReference>
<dbReference type="GO" id="GO:0005634">
    <property type="term" value="C:nucleus"/>
    <property type="evidence" value="ECO:0007669"/>
    <property type="project" value="UniProtKB-SubCell"/>
</dbReference>
<proteinExistence type="predicted"/>
<dbReference type="Proteomes" id="UP001162131">
    <property type="component" value="Unassembled WGS sequence"/>
</dbReference>
<feature type="compositionally biased region" description="Polar residues" evidence="3">
    <location>
        <begin position="64"/>
        <end position="75"/>
    </location>
</feature>
<dbReference type="Pfam" id="PF06203">
    <property type="entry name" value="CCT"/>
    <property type="match status" value="1"/>
</dbReference>
<keyword evidence="2" id="KW-0539">Nucleus</keyword>
<dbReference type="PANTHER" id="PTHR31874:SF1">
    <property type="entry name" value="ZINC FINGER PROTEIN CONSTANS-LIKE 6"/>
    <property type="match status" value="1"/>
</dbReference>
<protein>
    <recommendedName>
        <fullName evidence="4">CCT domain-containing protein</fullName>
    </recommendedName>
</protein>
<gene>
    <name evidence="5" type="ORF">BSTOLATCC_MIC53358</name>
</gene>
<dbReference type="InterPro" id="IPR052453">
    <property type="entry name" value="CONSTANS-like_ZF"/>
</dbReference>
<organism evidence="5 6">
    <name type="scientific">Blepharisma stoltei</name>
    <dbReference type="NCBI Taxonomy" id="1481888"/>
    <lineage>
        <taxon>Eukaryota</taxon>
        <taxon>Sar</taxon>
        <taxon>Alveolata</taxon>
        <taxon>Ciliophora</taxon>
        <taxon>Postciliodesmatophora</taxon>
        <taxon>Heterotrichea</taxon>
        <taxon>Heterotrichida</taxon>
        <taxon>Blepharismidae</taxon>
        <taxon>Blepharisma</taxon>
    </lineage>
</organism>
<evidence type="ECO:0000256" key="3">
    <source>
        <dbReference type="SAM" id="MobiDB-lite"/>
    </source>
</evidence>
<comment type="subcellular location">
    <subcellularLocation>
        <location evidence="1">Nucleus</location>
    </subcellularLocation>
</comment>
<evidence type="ECO:0000259" key="4">
    <source>
        <dbReference type="PROSITE" id="PS51017"/>
    </source>
</evidence>